<dbReference type="AlphaFoldDB" id="A0A645IYT7"/>
<gene>
    <name evidence="1" type="ORF">SDC9_203707</name>
</gene>
<sequence length="107" mass="12069">MQLIDCRDAVAQQTDSQSVKTLLAVNVQPIAIRFKIRIGCIYIIPFVKGCQLFPCQQLDDDMIKFIIADNRQIQTFQISDLSDDRNTVADQMNIGTIVKLGIIKNIV</sequence>
<comment type="caution">
    <text evidence="1">The sequence shown here is derived from an EMBL/GenBank/DDBJ whole genome shotgun (WGS) entry which is preliminary data.</text>
</comment>
<name>A0A645IYT7_9ZZZZ</name>
<organism evidence="1">
    <name type="scientific">bioreactor metagenome</name>
    <dbReference type="NCBI Taxonomy" id="1076179"/>
    <lineage>
        <taxon>unclassified sequences</taxon>
        <taxon>metagenomes</taxon>
        <taxon>ecological metagenomes</taxon>
    </lineage>
</organism>
<proteinExistence type="predicted"/>
<evidence type="ECO:0000313" key="1">
    <source>
        <dbReference type="EMBL" id="MPN56022.1"/>
    </source>
</evidence>
<reference evidence="1" key="1">
    <citation type="submission" date="2019-08" db="EMBL/GenBank/DDBJ databases">
        <authorList>
            <person name="Kucharzyk K."/>
            <person name="Murdoch R.W."/>
            <person name="Higgins S."/>
            <person name="Loffler F."/>
        </authorList>
    </citation>
    <scope>NUCLEOTIDE SEQUENCE</scope>
</reference>
<accession>A0A645IYT7</accession>
<protein>
    <submittedName>
        <fullName evidence="1">Uncharacterized protein</fullName>
    </submittedName>
</protein>
<dbReference type="EMBL" id="VSSQ01125909">
    <property type="protein sequence ID" value="MPN56022.1"/>
    <property type="molecule type" value="Genomic_DNA"/>
</dbReference>